<reference evidence="5" key="1">
    <citation type="submission" date="2020-03" db="EMBL/GenBank/DDBJ databases">
        <title>The deep terrestrial virosphere.</title>
        <authorList>
            <person name="Holmfeldt K."/>
            <person name="Nilsson E."/>
            <person name="Simone D."/>
            <person name="Lopez-Fernandez M."/>
            <person name="Wu X."/>
            <person name="de Brujin I."/>
            <person name="Lundin D."/>
            <person name="Andersson A."/>
            <person name="Bertilsson S."/>
            <person name="Dopson M."/>
        </authorList>
    </citation>
    <scope>NUCLEOTIDE SEQUENCE</scope>
    <source>
        <strain evidence="4">MM415A01446</strain>
        <strain evidence="5">MM415B02974</strain>
    </source>
</reference>
<evidence type="ECO:0000313" key="4">
    <source>
        <dbReference type="EMBL" id="QJA76766.1"/>
    </source>
</evidence>
<dbReference type="GO" id="GO:0046872">
    <property type="term" value="F:metal ion binding"/>
    <property type="evidence" value="ECO:0007669"/>
    <property type="project" value="UniProtKB-KW"/>
</dbReference>
<dbReference type="InterPro" id="IPR007197">
    <property type="entry name" value="rSAM"/>
</dbReference>
<dbReference type="PANTHER" id="PTHR43432">
    <property type="entry name" value="SLR0285 PROTEIN"/>
    <property type="match status" value="1"/>
</dbReference>
<organism evidence="5">
    <name type="scientific">viral metagenome</name>
    <dbReference type="NCBI Taxonomy" id="1070528"/>
    <lineage>
        <taxon>unclassified sequences</taxon>
        <taxon>metagenomes</taxon>
        <taxon>organismal metagenomes</taxon>
    </lineage>
</organism>
<dbReference type="AlphaFoldDB" id="A0A6M3L153"/>
<name>A0A6M3L153_9ZZZZ</name>
<protein>
    <recommendedName>
        <fullName evidence="6">Radical SAM superfamily protein</fullName>
    </recommendedName>
</protein>
<evidence type="ECO:0000256" key="1">
    <source>
        <dbReference type="ARBA" id="ARBA00022723"/>
    </source>
</evidence>
<dbReference type="Gene3D" id="3.80.30.30">
    <property type="match status" value="1"/>
</dbReference>
<dbReference type="GO" id="GO:0051536">
    <property type="term" value="F:iron-sulfur cluster binding"/>
    <property type="evidence" value="ECO:0007669"/>
    <property type="project" value="UniProtKB-KW"/>
</dbReference>
<evidence type="ECO:0000256" key="2">
    <source>
        <dbReference type="ARBA" id="ARBA00023004"/>
    </source>
</evidence>
<evidence type="ECO:0000313" key="5">
    <source>
        <dbReference type="EMBL" id="QJA87512.1"/>
    </source>
</evidence>
<dbReference type="SFLD" id="SFLDG01084">
    <property type="entry name" value="Uncharacterised_Radical_SAM_Su"/>
    <property type="match status" value="1"/>
</dbReference>
<dbReference type="EMBL" id="MT142242">
    <property type="protein sequence ID" value="QJA76766.1"/>
    <property type="molecule type" value="Genomic_DNA"/>
</dbReference>
<dbReference type="GO" id="GO:0003824">
    <property type="term" value="F:catalytic activity"/>
    <property type="evidence" value="ECO:0007669"/>
    <property type="project" value="InterPro"/>
</dbReference>
<keyword evidence="3" id="KW-0411">Iron-sulfur</keyword>
<dbReference type="EMBL" id="MT142712">
    <property type="protein sequence ID" value="QJA87512.1"/>
    <property type="molecule type" value="Genomic_DNA"/>
</dbReference>
<dbReference type="PANTHER" id="PTHR43432:SF3">
    <property type="entry name" value="SLR0285 PROTEIN"/>
    <property type="match status" value="1"/>
</dbReference>
<dbReference type="InterPro" id="IPR040086">
    <property type="entry name" value="MJ0683-like"/>
</dbReference>
<dbReference type="SFLD" id="SFLDS00029">
    <property type="entry name" value="Radical_SAM"/>
    <property type="match status" value="1"/>
</dbReference>
<gene>
    <name evidence="4" type="ORF">MM415A01446_0008</name>
    <name evidence="5" type="ORF">MM415B02974_0003</name>
</gene>
<keyword evidence="2" id="KW-0408">Iron</keyword>
<keyword evidence="1" id="KW-0479">Metal-binding</keyword>
<sequence>MSYYRWTKQRLDTLYAPGLKIWSNGIPLKLDLWQSCTSFCRFCFSKEMRDMTLSRNGIRQNPQVARLVAYQSLINSFERAFRGEDNVHPFMNWALRNKYFIELGTTGETFQEADLDLKVTDSFMRLASSLEIPLFINTKLNLICHNEEYKQLLINYKAPIIISLSLTTIDDKLGKLYEPLAPLPSERLRTVKELSQYSHIKTIAYISPFIPSVTNQDTETFINTLIDNNIIGGHLRDFFLQGQTFKNPFWQKYMLENRDSLESFPGGYHIKYQVKADFVDKAIEIGRKRNKDFFIVGMKTKFFDFDTNYGKGVYDILGDDFKKGIVDFTIIPILRKIKENPNQPQLLLWDKLGYKKGKIKYPNYIRSNEGDINNLMDTNCNCNKSEVELRIEGYQWLTDGLWEGFEGIPSGFISRIEGIYPVKKKDNFYKEDNFIYAYIPKEYNHLLKSENKQILLFEPSINELENPYIDYKDTKDFIIPERVGGIEDKWLKR</sequence>
<proteinExistence type="predicted"/>
<evidence type="ECO:0008006" key="6">
    <source>
        <dbReference type="Google" id="ProtNLM"/>
    </source>
</evidence>
<accession>A0A6M3L153</accession>
<evidence type="ECO:0000256" key="3">
    <source>
        <dbReference type="ARBA" id="ARBA00023014"/>
    </source>
</evidence>